<feature type="region of interest" description="Disordered" evidence="2">
    <location>
        <begin position="164"/>
        <end position="186"/>
    </location>
</feature>
<dbReference type="PANTHER" id="PTHR46105:SF28">
    <property type="entry name" value="ZINC FINGER PROTEIN 37-LIKE"/>
    <property type="match status" value="1"/>
</dbReference>
<keyword evidence="1" id="KW-0863">Zinc-finger</keyword>
<dbReference type="PROSITE" id="PS50157">
    <property type="entry name" value="ZINC_FINGER_C2H2_2"/>
    <property type="match status" value="1"/>
</dbReference>
<evidence type="ECO:0000256" key="1">
    <source>
        <dbReference type="PROSITE-ProRule" id="PRU00042"/>
    </source>
</evidence>
<dbReference type="SMART" id="SM00355">
    <property type="entry name" value="ZnF_C2H2"/>
    <property type="match status" value="2"/>
</dbReference>
<dbReference type="EMBL" id="JBANRG010000008">
    <property type="protein sequence ID" value="KAK7464299.1"/>
    <property type="molecule type" value="Genomic_DNA"/>
</dbReference>
<feature type="domain" description="C2H2-type" evidence="3">
    <location>
        <begin position="345"/>
        <end position="372"/>
    </location>
</feature>
<evidence type="ECO:0000259" key="3">
    <source>
        <dbReference type="PROSITE" id="PS50157"/>
    </source>
</evidence>
<keyword evidence="5" id="KW-1185">Reference proteome</keyword>
<evidence type="ECO:0000313" key="4">
    <source>
        <dbReference type="EMBL" id="KAK7464299.1"/>
    </source>
</evidence>
<keyword evidence="1" id="KW-0479">Metal-binding</keyword>
<gene>
    <name evidence="4" type="ORF">VKT23_006466</name>
</gene>
<sequence length="409" mass="44573">MEHFPHPNFQIDEVNAQTSDSGLSIFSPIVLEVEAADSNTFSSSGSNDGLTSSYLNYARSYGYGDDSPTIHADLYEGPYPCIQSSFGPSNSSNNHADFYAQYQSPEPKLSISSEAGISNTGATLEDFEGVPSLIQIQASSNLTPLQIPEPFNQSSITDSACPSLSEGMQSPMSSQSDTPISASSGSVATPLPPTFKAPWNGLFPSQRFLDKDVVWELGNSFNIDSFDGIGTRLDAYSSARYTVSSRSGLGQVVDIDHSEFASDLIYTSNEGIRKSISCDHSKMQNAQYVHLVPFSTDFMTGDVRADSQISSDSPAAFRSQISNWSVATEKVKKCALSKRKITGQYFCKFCSADFTARHNLKNHLNSHIGFRPFPCMWCSYRSGASCTLKRHMSKKHGEVATPGKLAEFE</sequence>
<dbReference type="InterPro" id="IPR036236">
    <property type="entry name" value="Znf_C2H2_sf"/>
</dbReference>
<accession>A0ABR1JNH9</accession>
<organism evidence="4 5">
    <name type="scientific">Marasmiellus scandens</name>
    <dbReference type="NCBI Taxonomy" id="2682957"/>
    <lineage>
        <taxon>Eukaryota</taxon>
        <taxon>Fungi</taxon>
        <taxon>Dikarya</taxon>
        <taxon>Basidiomycota</taxon>
        <taxon>Agaricomycotina</taxon>
        <taxon>Agaricomycetes</taxon>
        <taxon>Agaricomycetidae</taxon>
        <taxon>Agaricales</taxon>
        <taxon>Marasmiineae</taxon>
        <taxon>Omphalotaceae</taxon>
        <taxon>Marasmiellus</taxon>
    </lineage>
</organism>
<protein>
    <recommendedName>
        <fullName evidence="3">C2H2-type domain-containing protein</fullName>
    </recommendedName>
</protein>
<evidence type="ECO:0000313" key="5">
    <source>
        <dbReference type="Proteomes" id="UP001498398"/>
    </source>
</evidence>
<keyword evidence="1" id="KW-0862">Zinc</keyword>
<name>A0ABR1JNH9_9AGAR</name>
<reference evidence="4 5" key="1">
    <citation type="submission" date="2024-01" db="EMBL/GenBank/DDBJ databases">
        <title>A draft genome for the cacao thread blight pathogen Marasmiellus scandens.</title>
        <authorList>
            <person name="Baruah I.K."/>
            <person name="Leung J."/>
            <person name="Bukari Y."/>
            <person name="Amoako-Attah I."/>
            <person name="Meinhardt L.W."/>
            <person name="Bailey B.A."/>
            <person name="Cohen S.P."/>
        </authorList>
    </citation>
    <scope>NUCLEOTIDE SEQUENCE [LARGE SCALE GENOMIC DNA]</scope>
    <source>
        <strain evidence="4 5">GH-19</strain>
    </source>
</reference>
<dbReference type="SUPFAM" id="SSF57667">
    <property type="entry name" value="beta-beta-alpha zinc fingers"/>
    <property type="match status" value="1"/>
</dbReference>
<dbReference type="PROSITE" id="PS00028">
    <property type="entry name" value="ZINC_FINGER_C2H2_1"/>
    <property type="match status" value="1"/>
</dbReference>
<dbReference type="PANTHER" id="PTHR46105">
    <property type="entry name" value="AGAP004733-PA"/>
    <property type="match status" value="1"/>
</dbReference>
<evidence type="ECO:0000256" key="2">
    <source>
        <dbReference type="SAM" id="MobiDB-lite"/>
    </source>
</evidence>
<dbReference type="Gene3D" id="3.30.160.60">
    <property type="entry name" value="Classic Zinc Finger"/>
    <property type="match status" value="1"/>
</dbReference>
<proteinExistence type="predicted"/>
<dbReference type="Proteomes" id="UP001498398">
    <property type="component" value="Unassembled WGS sequence"/>
</dbReference>
<dbReference type="InterPro" id="IPR013087">
    <property type="entry name" value="Znf_C2H2_type"/>
</dbReference>
<dbReference type="InterPro" id="IPR050457">
    <property type="entry name" value="ZnFinger_BTB_dom_contain"/>
</dbReference>
<comment type="caution">
    <text evidence="4">The sequence shown here is derived from an EMBL/GenBank/DDBJ whole genome shotgun (WGS) entry which is preliminary data.</text>
</comment>